<dbReference type="EC" id="2.4.1.25" evidence="3 10"/>
<comment type="catalytic activity">
    <reaction evidence="1 10">
        <text>Transfers a segment of a (1-&gt;4)-alpha-D-glucan to a new position in an acceptor, which may be glucose or a (1-&gt;4)-alpha-D-glucan.</text>
        <dbReference type="EC" id="2.4.1.25"/>
    </reaction>
</comment>
<protein>
    <recommendedName>
        <fullName evidence="4 10">4-alpha-glucanotransferase</fullName>
        <ecNumber evidence="3 10">2.4.1.25</ecNumber>
    </recommendedName>
    <alternativeName>
        <fullName evidence="8 10">Amylomaltase</fullName>
    </alternativeName>
    <alternativeName>
        <fullName evidence="9 10">Disproportionating enzyme</fullName>
    </alternativeName>
</protein>
<evidence type="ECO:0000256" key="8">
    <source>
        <dbReference type="ARBA" id="ARBA00031423"/>
    </source>
</evidence>
<evidence type="ECO:0000256" key="10">
    <source>
        <dbReference type="RuleBase" id="RU361207"/>
    </source>
</evidence>
<keyword evidence="5 10" id="KW-0328">Glycosyltransferase</keyword>
<dbReference type="EMBL" id="CP021255">
    <property type="protein sequence ID" value="AVD71131.1"/>
    <property type="molecule type" value="Genomic_DNA"/>
</dbReference>
<dbReference type="Pfam" id="PF02446">
    <property type="entry name" value="Glyco_hydro_77"/>
    <property type="match status" value="1"/>
</dbReference>
<evidence type="ECO:0000256" key="3">
    <source>
        <dbReference type="ARBA" id="ARBA00012560"/>
    </source>
</evidence>
<dbReference type="NCBIfam" id="TIGR00217">
    <property type="entry name" value="malQ"/>
    <property type="match status" value="1"/>
</dbReference>
<dbReference type="InterPro" id="IPR017853">
    <property type="entry name" value="GH"/>
</dbReference>
<evidence type="ECO:0000256" key="6">
    <source>
        <dbReference type="ARBA" id="ARBA00022679"/>
    </source>
</evidence>
<sequence length="523" mass="58882">MATQVNIFSQRSSGVLLPVFSLPGACGIGDLGPAAYRFVDFLQRAGQSFWQILPLGPVSAGTGHSPYTSVSALAGNPLLISPELLMADGLLEAHQLACPDFSAFTVDYERVVQHKRVLFALAWAAFQSPAHAGQLEDFMAANPWVLDYGLFLALKESQGGAAWYQWPEELRRRKQAPLDRARRQLDTAIRRHCFLQYLFFRQWQRLRSHAAEQGVRLIGDMPIYVALDSADVWAHQELFELDASGLPTHVAGVPPDYFSKTGQRWGNPLYRWNAAEKTVQSRLYDWWEQRLRQNFLFADVLRLDHFRGFEAYWAVPAGEQTAVKGSWRPGPGLPFFLEMAKRLGHLPCIAEDLGVITPEVEALRDALGLPGMKILLFAFDMNPDNPYLPYNCPAESVIYTGTHDNETAVGWYMNPEVPESSRQEARRLARAHSDHPGDFHLDLIYLAMSAPSRLAIFPMQDLLGFGNDCRMNRPGQAEGNWLWRCPAERIDEGLAEWLRDLTGLFGRLPAAPKPEKADERPHT</sequence>
<dbReference type="PANTHER" id="PTHR32438">
    <property type="entry name" value="4-ALPHA-GLUCANOTRANSFERASE DPE1, CHLOROPLASTIC/AMYLOPLASTIC"/>
    <property type="match status" value="1"/>
</dbReference>
<keyword evidence="6 10" id="KW-0808">Transferase</keyword>
<dbReference type="SUPFAM" id="SSF51445">
    <property type="entry name" value="(Trans)glycosidases"/>
    <property type="match status" value="1"/>
</dbReference>
<organism evidence="11 12">
    <name type="scientific">Desulfobulbus oralis</name>
    <dbReference type="NCBI Taxonomy" id="1986146"/>
    <lineage>
        <taxon>Bacteria</taxon>
        <taxon>Pseudomonadati</taxon>
        <taxon>Thermodesulfobacteriota</taxon>
        <taxon>Desulfobulbia</taxon>
        <taxon>Desulfobulbales</taxon>
        <taxon>Desulfobulbaceae</taxon>
        <taxon>Desulfobulbus</taxon>
    </lineage>
</organism>
<evidence type="ECO:0000256" key="7">
    <source>
        <dbReference type="ARBA" id="ARBA00023277"/>
    </source>
</evidence>
<dbReference type="AlphaFoldDB" id="A0A2L1GN71"/>
<dbReference type="InterPro" id="IPR003385">
    <property type="entry name" value="Glyco_hydro_77"/>
</dbReference>
<evidence type="ECO:0000256" key="2">
    <source>
        <dbReference type="ARBA" id="ARBA00005684"/>
    </source>
</evidence>
<dbReference type="PANTHER" id="PTHR32438:SF5">
    <property type="entry name" value="4-ALPHA-GLUCANOTRANSFERASE DPE1, CHLOROPLASTIC_AMYLOPLASTIC"/>
    <property type="match status" value="1"/>
</dbReference>
<evidence type="ECO:0000256" key="9">
    <source>
        <dbReference type="ARBA" id="ARBA00031501"/>
    </source>
</evidence>
<reference evidence="11 12" key="1">
    <citation type="journal article" date="2018" name="MBio">
        <title>Insights into the evolution of host association through the isolation and characterization of a novel human periodontal pathobiont, Desulfobulbus oralis.</title>
        <authorList>
            <person name="Cross K.L."/>
            <person name="Chirania P."/>
            <person name="Xiong W."/>
            <person name="Beall C.J."/>
            <person name="Elkins J.G."/>
            <person name="Giannone R.J."/>
            <person name="Griffen A.L."/>
            <person name="Guss A.M."/>
            <person name="Hettich R.L."/>
            <person name="Joshi S.S."/>
            <person name="Mokrzan E.M."/>
            <person name="Martin R.K."/>
            <person name="Zhulin I.B."/>
            <person name="Leys E.J."/>
            <person name="Podar M."/>
        </authorList>
    </citation>
    <scope>NUCLEOTIDE SEQUENCE [LARGE SCALE GENOMIC DNA]</scope>
    <source>
        <strain evidence="11 12">ORNL</strain>
    </source>
</reference>
<name>A0A2L1GN71_9BACT</name>
<evidence type="ECO:0000256" key="4">
    <source>
        <dbReference type="ARBA" id="ARBA00020295"/>
    </source>
</evidence>
<comment type="similarity">
    <text evidence="2 10">Belongs to the disproportionating enzyme family.</text>
</comment>
<keyword evidence="7 10" id="KW-0119">Carbohydrate metabolism</keyword>
<dbReference type="RefSeq" id="WP_104936406.1">
    <property type="nucleotide sequence ID" value="NZ_CP021255.1"/>
</dbReference>
<gene>
    <name evidence="11" type="ORF">CAY53_06245</name>
</gene>
<keyword evidence="12" id="KW-1185">Reference proteome</keyword>
<dbReference type="Gene3D" id="3.20.20.80">
    <property type="entry name" value="Glycosidases"/>
    <property type="match status" value="1"/>
</dbReference>
<accession>A0A2L1GN71</accession>
<dbReference type="NCBIfam" id="NF011080">
    <property type="entry name" value="PRK14508.1-3"/>
    <property type="match status" value="1"/>
</dbReference>
<dbReference type="GO" id="GO:0005975">
    <property type="term" value="P:carbohydrate metabolic process"/>
    <property type="evidence" value="ECO:0007669"/>
    <property type="project" value="InterPro"/>
</dbReference>
<evidence type="ECO:0000256" key="1">
    <source>
        <dbReference type="ARBA" id="ARBA00000439"/>
    </source>
</evidence>
<evidence type="ECO:0000313" key="11">
    <source>
        <dbReference type="EMBL" id="AVD71131.1"/>
    </source>
</evidence>
<proteinExistence type="inferred from homology"/>
<dbReference type="OrthoDB" id="9761577at2"/>
<dbReference type="GO" id="GO:0004134">
    <property type="term" value="F:4-alpha-glucanotransferase activity"/>
    <property type="evidence" value="ECO:0007669"/>
    <property type="project" value="UniProtKB-EC"/>
</dbReference>
<evidence type="ECO:0000313" key="12">
    <source>
        <dbReference type="Proteomes" id="UP000239867"/>
    </source>
</evidence>
<evidence type="ECO:0000256" key="5">
    <source>
        <dbReference type="ARBA" id="ARBA00022676"/>
    </source>
</evidence>
<dbReference type="Proteomes" id="UP000239867">
    <property type="component" value="Chromosome"/>
</dbReference>
<dbReference type="KEGG" id="deo:CAY53_06245"/>